<proteinExistence type="predicted"/>
<organism evidence="5 6">
    <name type="scientific">Pseudotenacibaculum haliotis</name>
    <dbReference type="NCBI Taxonomy" id="1862138"/>
    <lineage>
        <taxon>Bacteria</taxon>
        <taxon>Pseudomonadati</taxon>
        <taxon>Bacteroidota</taxon>
        <taxon>Flavobacteriia</taxon>
        <taxon>Flavobacteriales</taxon>
        <taxon>Flavobacteriaceae</taxon>
        <taxon>Pseudotenacibaculum</taxon>
    </lineage>
</organism>
<keyword evidence="6" id="KW-1185">Reference proteome</keyword>
<dbReference type="Gene3D" id="1.10.10.10">
    <property type="entry name" value="Winged helix-like DNA-binding domain superfamily/Winged helix DNA-binding domain"/>
    <property type="match status" value="1"/>
</dbReference>
<evidence type="ECO:0000313" key="6">
    <source>
        <dbReference type="Proteomes" id="UP001597508"/>
    </source>
</evidence>
<reference evidence="6" key="1">
    <citation type="journal article" date="2019" name="Int. J. Syst. Evol. Microbiol.">
        <title>The Global Catalogue of Microorganisms (GCM) 10K type strain sequencing project: providing services to taxonomists for standard genome sequencing and annotation.</title>
        <authorList>
            <consortium name="The Broad Institute Genomics Platform"/>
            <consortium name="The Broad Institute Genome Sequencing Center for Infectious Disease"/>
            <person name="Wu L."/>
            <person name="Ma J."/>
        </authorList>
    </citation>
    <scope>NUCLEOTIDE SEQUENCE [LARGE SCALE GENOMIC DNA]</scope>
    <source>
        <strain evidence="6">KCTC 52127</strain>
    </source>
</reference>
<keyword evidence="2" id="KW-0238">DNA-binding</keyword>
<comment type="caution">
    <text evidence="5">The sequence shown here is derived from an EMBL/GenBank/DDBJ whole genome shotgun (WGS) entry which is preliminary data.</text>
</comment>
<dbReference type="SMART" id="SM00421">
    <property type="entry name" value="HTH_LUXR"/>
    <property type="match status" value="1"/>
</dbReference>
<dbReference type="RefSeq" id="WP_379667257.1">
    <property type="nucleotide sequence ID" value="NZ_JBHULH010000011.1"/>
</dbReference>
<name>A0ABW5LXK4_9FLAO</name>
<keyword evidence="1" id="KW-0805">Transcription regulation</keyword>
<feature type="domain" description="HTH luxR-type" evidence="4">
    <location>
        <begin position="196"/>
        <end position="261"/>
    </location>
</feature>
<dbReference type="InterPro" id="IPR016032">
    <property type="entry name" value="Sig_transdc_resp-reg_C-effctor"/>
</dbReference>
<dbReference type="InterPro" id="IPR000792">
    <property type="entry name" value="Tscrpt_reg_LuxR_C"/>
</dbReference>
<accession>A0ABW5LXK4</accession>
<evidence type="ECO:0000259" key="4">
    <source>
        <dbReference type="PROSITE" id="PS50043"/>
    </source>
</evidence>
<sequence length="261" mass="30686">MEIYSGPYLKVNYESDNNRFINSWKSSPNTTNEFKQELLHYLSALEKVNPTQIIWLQQNFTFHIDDPTKLWVEENILKPRFKAGFIKQDKDGYHPIAFVVGKDVLSHMEVMGVFDEPSPSVFNPKHFATEQEANDWLNKEFPYESDSNIRNTEITFKGLDDDGNAIIEFKESPYEISNTLKVIKSIIDENNFIKENIENFSSLTKREKETLQFIIKGKNNEQIAKEMHISLHTVRTHRNKVWKKLQITHLLDCLKYKSFFS</sequence>
<gene>
    <name evidence="5" type="ORF">ACFSRZ_14335</name>
</gene>
<dbReference type="Proteomes" id="UP001597508">
    <property type="component" value="Unassembled WGS sequence"/>
</dbReference>
<dbReference type="CDD" id="cd06170">
    <property type="entry name" value="LuxR_C_like"/>
    <property type="match status" value="1"/>
</dbReference>
<evidence type="ECO:0000256" key="3">
    <source>
        <dbReference type="ARBA" id="ARBA00023163"/>
    </source>
</evidence>
<dbReference type="Pfam" id="PF00196">
    <property type="entry name" value="GerE"/>
    <property type="match status" value="1"/>
</dbReference>
<dbReference type="PROSITE" id="PS50043">
    <property type="entry name" value="HTH_LUXR_2"/>
    <property type="match status" value="1"/>
</dbReference>
<keyword evidence="3" id="KW-0804">Transcription</keyword>
<dbReference type="SUPFAM" id="SSF46894">
    <property type="entry name" value="C-terminal effector domain of the bipartite response regulators"/>
    <property type="match status" value="1"/>
</dbReference>
<dbReference type="PANTHER" id="PTHR44688">
    <property type="entry name" value="DNA-BINDING TRANSCRIPTIONAL ACTIVATOR DEVR_DOSR"/>
    <property type="match status" value="1"/>
</dbReference>
<dbReference type="PANTHER" id="PTHR44688:SF16">
    <property type="entry name" value="DNA-BINDING TRANSCRIPTIONAL ACTIVATOR DEVR_DOSR"/>
    <property type="match status" value="1"/>
</dbReference>
<evidence type="ECO:0000256" key="1">
    <source>
        <dbReference type="ARBA" id="ARBA00023015"/>
    </source>
</evidence>
<evidence type="ECO:0000256" key="2">
    <source>
        <dbReference type="ARBA" id="ARBA00023125"/>
    </source>
</evidence>
<dbReference type="InterPro" id="IPR036388">
    <property type="entry name" value="WH-like_DNA-bd_sf"/>
</dbReference>
<protein>
    <submittedName>
        <fullName evidence="5">Helix-turn-helix transcriptional regulator</fullName>
    </submittedName>
</protein>
<dbReference type="PRINTS" id="PR00038">
    <property type="entry name" value="HTHLUXR"/>
</dbReference>
<dbReference type="EMBL" id="JBHULH010000011">
    <property type="protein sequence ID" value="MFD2568551.1"/>
    <property type="molecule type" value="Genomic_DNA"/>
</dbReference>
<evidence type="ECO:0000313" key="5">
    <source>
        <dbReference type="EMBL" id="MFD2568551.1"/>
    </source>
</evidence>